<keyword evidence="2" id="KW-1185">Reference proteome</keyword>
<accession>A0ACC7LLI5</accession>
<comment type="caution">
    <text evidence="1">The sequence shown here is derived from an EMBL/GenBank/DDBJ whole genome shotgun (WGS) entry which is preliminary data.</text>
</comment>
<evidence type="ECO:0000313" key="1">
    <source>
        <dbReference type="EMBL" id="MFH6604134.1"/>
    </source>
</evidence>
<dbReference type="Proteomes" id="UP001595191">
    <property type="component" value="Unassembled WGS sequence"/>
</dbReference>
<gene>
    <name evidence="1" type="ORF">ACEZ3G_11645</name>
</gene>
<reference evidence="1" key="1">
    <citation type="submission" date="2024-09" db="EMBL/GenBank/DDBJ databases">
        <authorList>
            <person name="Liu J."/>
        </authorList>
    </citation>
    <scope>NUCLEOTIDE SEQUENCE</scope>
    <source>
        <strain evidence="1">NBU2967</strain>
    </source>
</reference>
<evidence type="ECO:0000313" key="2">
    <source>
        <dbReference type="Proteomes" id="UP001595191"/>
    </source>
</evidence>
<organism evidence="1 2">
    <name type="scientific">Meishania litoralis</name>
    <dbReference type="NCBI Taxonomy" id="3434685"/>
    <lineage>
        <taxon>Bacteria</taxon>
        <taxon>Pseudomonadati</taxon>
        <taxon>Bacteroidota</taxon>
        <taxon>Flavobacteriia</taxon>
        <taxon>Flavobacteriales</taxon>
        <taxon>Flavobacteriaceae</taxon>
        <taxon>Meishania</taxon>
    </lineage>
</organism>
<name>A0ACC7LLI5_9FLAO</name>
<proteinExistence type="predicted"/>
<protein>
    <submittedName>
        <fullName evidence="1">Uncharacterized protein</fullName>
    </submittedName>
</protein>
<sequence>MTGTERIFIDAQYLKFFDEQNRVSLFSRARATAQYDEQRTDLFTGAYLNYTTKSGFGGTILGRISSTNSGIDAGIHYFKVTNNFMIYALPSINLSDELLYSWFSILRFTPNLKNDWKLYSSLELFSAFGQIGHLNSVQRVRLGLDRKGYQFGLAVNFNESRFSDTDVNPGVFIRKQF</sequence>
<dbReference type="EMBL" id="JBHFPV010000002">
    <property type="protein sequence ID" value="MFH6604134.1"/>
    <property type="molecule type" value="Genomic_DNA"/>
</dbReference>